<sequence>MSLHLSIDFEDVAHDQKRDLGLWKTGPLRTDALWQSYDAIDRFLADHGGPGGRRATFFCTGIIAEKAPDLIARIAADGHEVCCHYYFHDEMNRQDNATVRDMLARARDVLQDASGQPVRGFRAPKFAIDRKGAEQYRAVEAVFDYDSSFPAGDLAEIEAFRHRARLDRLQILPIFAGKVAGRRVKLGGSYLKLFPAFIGRRLMAQAQQAGFDPQIYLHPYEFVTGGPFRLTAAELAPLGRGKSLKWRLRQHQWHTVGNRSLPAKLAGLVPEDGLAGRLSDGPAAG</sequence>
<dbReference type="Pfam" id="PF01522">
    <property type="entry name" value="Polysacc_deac_1"/>
    <property type="match status" value="1"/>
</dbReference>
<dbReference type="GO" id="GO:0016810">
    <property type="term" value="F:hydrolase activity, acting on carbon-nitrogen (but not peptide) bonds"/>
    <property type="evidence" value="ECO:0007669"/>
    <property type="project" value="InterPro"/>
</dbReference>
<evidence type="ECO:0000313" key="7">
    <source>
        <dbReference type="Proteomes" id="UP000315344"/>
    </source>
</evidence>
<dbReference type="InterPro" id="IPR011330">
    <property type="entry name" value="Glyco_hydro/deAcase_b/a-brl"/>
</dbReference>
<accession>A0A533I7L0</accession>
<proteinExistence type="inferred from homology"/>
<dbReference type="PANTHER" id="PTHR47561:SF1">
    <property type="entry name" value="POLYSACCHARIDE DEACETYLASE FAMILY PROTEIN (AFU_ORTHOLOGUE AFUA_6G05030)"/>
    <property type="match status" value="1"/>
</dbReference>
<evidence type="ECO:0000256" key="3">
    <source>
        <dbReference type="ARBA" id="ARBA00020071"/>
    </source>
</evidence>
<evidence type="ECO:0000313" key="6">
    <source>
        <dbReference type="EMBL" id="TKW66711.1"/>
    </source>
</evidence>
<comment type="caution">
    <text evidence="6">The sequence shown here is derived from an EMBL/GenBank/DDBJ whole genome shotgun (WGS) entry which is preliminary data.</text>
</comment>
<dbReference type="InterPro" id="IPR022560">
    <property type="entry name" value="DUF3473"/>
</dbReference>
<evidence type="ECO:0000256" key="4">
    <source>
        <dbReference type="ARBA" id="ARBA00032976"/>
    </source>
</evidence>
<dbReference type="PROSITE" id="PS51677">
    <property type="entry name" value="NODB"/>
    <property type="match status" value="1"/>
</dbReference>
<protein>
    <recommendedName>
        <fullName evidence="3">Chitooligosaccharide deacetylase</fullName>
    </recommendedName>
    <alternativeName>
        <fullName evidence="4">Nodulation protein B</fullName>
    </alternativeName>
</protein>
<gene>
    <name evidence="6" type="ORF">DI616_09470</name>
</gene>
<dbReference type="AlphaFoldDB" id="A0A533I7L0"/>
<reference evidence="6 7" key="1">
    <citation type="journal article" date="2017" name="Nat. Commun.">
        <title>In situ click chemistry generation of cyclooxygenase-2 inhibitors.</title>
        <authorList>
            <person name="Bhardwaj A."/>
            <person name="Kaur J."/>
            <person name="Wuest M."/>
            <person name="Wuest F."/>
        </authorList>
    </citation>
    <scope>NUCLEOTIDE SEQUENCE [LARGE SCALE GENOMIC DNA]</scope>
    <source>
        <strain evidence="6">S2_012_000_R3_94</strain>
    </source>
</reference>
<dbReference type="SUPFAM" id="SSF88713">
    <property type="entry name" value="Glycoside hydrolase/deacetylase"/>
    <property type="match status" value="1"/>
</dbReference>
<dbReference type="Gene3D" id="3.20.20.370">
    <property type="entry name" value="Glycoside hydrolase/deacetylase"/>
    <property type="match status" value="1"/>
</dbReference>
<organism evidence="6 7">
    <name type="scientific">Paracoccus denitrificans</name>
    <dbReference type="NCBI Taxonomy" id="266"/>
    <lineage>
        <taxon>Bacteria</taxon>
        <taxon>Pseudomonadati</taxon>
        <taxon>Pseudomonadota</taxon>
        <taxon>Alphaproteobacteria</taxon>
        <taxon>Rhodobacterales</taxon>
        <taxon>Paracoccaceae</taxon>
        <taxon>Paracoccus</taxon>
    </lineage>
</organism>
<evidence type="ECO:0000256" key="1">
    <source>
        <dbReference type="ARBA" id="ARBA00003236"/>
    </source>
</evidence>
<dbReference type="Proteomes" id="UP000315344">
    <property type="component" value="Unassembled WGS sequence"/>
</dbReference>
<dbReference type="Pfam" id="PF11959">
    <property type="entry name" value="DUF3473"/>
    <property type="match status" value="1"/>
</dbReference>
<dbReference type="InterPro" id="IPR002509">
    <property type="entry name" value="NODB_dom"/>
</dbReference>
<evidence type="ECO:0000259" key="5">
    <source>
        <dbReference type="PROSITE" id="PS51677"/>
    </source>
</evidence>
<dbReference type="EMBL" id="VAFL01000006">
    <property type="protein sequence ID" value="TKW66711.1"/>
    <property type="molecule type" value="Genomic_DNA"/>
</dbReference>
<dbReference type="GO" id="GO:0005975">
    <property type="term" value="P:carbohydrate metabolic process"/>
    <property type="evidence" value="ECO:0007669"/>
    <property type="project" value="InterPro"/>
</dbReference>
<feature type="domain" description="NodB homology" evidence="5">
    <location>
        <begin position="24"/>
        <end position="285"/>
    </location>
</feature>
<comment type="function">
    <text evidence="1">Is involved in generating a small heat-stable compound (Nod), an acylated oligomer of N-acetylglucosamine, that stimulates mitosis in various plant protoplasts.</text>
</comment>
<dbReference type="PANTHER" id="PTHR47561">
    <property type="entry name" value="POLYSACCHARIDE DEACETYLASE FAMILY PROTEIN (AFU_ORTHOLOGUE AFUA_6G05030)"/>
    <property type="match status" value="1"/>
</dbReference>
<name>A0A533I7L0_PARDE</name>
<evidence type="ECO:0000256" key="2">
    <source>
        <dbReference type="ARBA" id="ARBA00010973"/>
    </source>
</evidence>
<comment type="similarity">
    <text evidence="2">Belongs to the polysaccharide deacetylase family.</text>
</comment>